<dbReference type="InterPro" id="IPR004484">
    <property type="entry name" value="CbiA/CobB_synth"/>
</dbReference>
<evidence type="ECO:0000256" key="1">
    <source>
        <dbReference type="ARBA" id="ARBA00001946"/>
    </source>
</evidence>
<dbReference type="EMBL" id="LWMV01000156">
    <property type="protein sequence ID" value="KZX13083.1"/>
    <property type="molecule type" value="Genomic_DNA"/>
</dbReference>
<dbReference type="RefSeq" id="WP_245637284.1">
    <property type="nucleotide sequence ID" value="NZ_LWMV01000156.1"/>
</dbReference>
<evidence type="ECO:0000259" key="9">
    <source>
        <dbReference type="Pfam" id="PF07685"/>
    </source>
</evidence>
<keyword evidence="3 10" id="KW-0436">Ligase</keyword>
<dbReference type="GO" id="GO:0005524">
    <property type="term" value="F:ATP binding"/>
    <property type="evidence" value="ECO:0007669"/>
    <property type="project" value="UniProtKB-KW"/>
</dbReference>
<gene>
    <name evidence="10" type="primary">purQ</name>
    <name evidence="10" type="ORF">MBCUR_07710</name>
</gene>
<evidence type="ECO:0000313" key="10">
    <source>
        <dbReference type="EMBL" id="KZX13083.1"/>
    </source>
</evidence>
<dbReference type="STRING" id="49547.MBCUR_07710"/>
<dbReference type="AlphaFoldDB" id="A0A166BAH5"/>
<dbReference type="SUPFAM" id="SSF52317">
    <property type="entry name" value="Class I glutamine amidotransferase-like"/>
    <property type="match status" value="1"/>
</dbReference>
<proteinExistence type="predicted"/>
<dbReference type="GO" id="GO:0009236">
    <property type="term" value="P:cobalamin biosynthetic process"/>
    <property type="evidence" value="ECO:0007669"/>
    <property type="project" value="UniProtKB-KW"/>
</dbReference>
<dbReference type="GO" id="GO:0042242">
    <property type="term" value="F:cobyrinic acid a,c-diamide synthase activity"/>
    <property type="evidence" value="ECO:0007669"/>
    <property type="project" value="InterPro"/>
</dbReference>
<name>A0A166BAH5_9EURY</name>
<evidence type="ECO:0000313" key="11">
    <source>
        <dbReference type="Proteomes" id="UP000077245"/>
    </source>
</evidence>
<protein>
    <submittedName>
        <fullName evidence="10">Phosphoribosylformylglycinamidine synthase 1</fullName>
        <ecNumber evidence="10">6.3.5.3</ecNumber>
    </submittedName>
</protein>
<keyword evidence="5" id="KW-0067">ATP-binding</keyword>
<keyword evidence="6" id="KW-0460">Magnesium</keyword>
<dbReference type="PANTHER" id="PTHR43873:SF1">
    <property type="entry name" value="COBYRINATE A,C-DIAMIDE SYNTHASE"/>
    <property type="match status" value="1"/>
</dbReference>
<evidence type="ECO:0000256" key="2">
    <source>
        <dbReference type="ARBA" id="ARBA00022573"/>
    </source>
</evidence>
<dbReference type="CDD" id="cd03109">
    <property type="entry name" value="DTBS"/>
    <property type="match status" value="1"/>
</dbReference>
<dbReference type="Pfam" id="PF07685">
    <property type="entry name" value="GATase_3"/>
    <property type="match status" value="1"/>
</dbReference>
<keyword evidence="2" id="KW-0169">Cobalamin biosynthesis</keyword>
<keyword evidence="7" id="KW-0315">Glutamine amidotransferase</keyword>
<dbReference type="InterPro" id="IPR029062">
    <property type="entry name" value="Class_I_gatase-like"/>
</dbReference>
<dbReference type="Gene3D" id="3.40.50.300">
    <property type="entry name" value="P-loop containing nucleotide triphosphate hydrolases"/>
    <property type="match status" value="2"/>
</dbReference>
<reference evidence="10 11" key="1">
    <citation type="submission" date="2016-04" db="EMBL/GenBank/DDBJ databases">
        <title>Genome sequence of Methanobrevibacter curvatus DSM 11111.</title>
        <authorList>
            <person name="Poehlein A."/>
            <person name="Seedorf H."/>
            <person name="Daniel R."/>
        </authorList>
    </citation>
    <scope>NUCLEOTIDE SEQUENCE [LARGE SCALE GENOMIC DNA]</scope>
    <source>
        <strain evidence="10 11">DSM 11111</strain>
    </source>
</reference>
<evidence type="ECO:0000256" key="7">
    <source>
        <dbReference type="ARBA" id="ARBA00022962"/>
    </source>
</evidence>
<comment type="caution">
    <text evidence="10">The sequence shown here is derived from an EMBL/GenBank/DDBJ whole genome shotgun (WGS) entry which is preliminary data.</text>
</comment>
<dbReference type="Pfam" id="PF01656">
    <property type="entry name" value="CbiA"/>
    <property type="match status" value="1"/>
</dbReference>
<dbReference type="InterPro" id="IPR027417">
    <property type="entry name" value="P-loop_NTPase"/>
</dbReference>
<evidence type="ECO:0000256" key="3">
    <source>
        <dbReference type="ARBA" id="ARBA00022598"/>
    </source>
</evidence>
<dbReference type="InterPro" id="IPR011698">
    <property type="entry name" value="GATase_3"/>
</dbReference>
<dbReference type="EC" id="6.3.5.3" evidence="10"/>
<dbReference type="InterPro" id="IPR002586">
    <property type="entry name" value="CobQ/CobB/MinD/ParA_Nub-bd_dom"/>
</dbReference>
<sequence length="544" mass="59413">MKIGMAYIKGALPGFETFGNLPTDLVKSNGLVNGVPANKELDGLIIPGGSIVESESMTNDLAIEIKKMANDGKLILGICSGFQVISSSTDIGRNSPFPIVKKGLNLLDVNFSPMISNDRVEAYSLNESFLTDGVVEAILGFHCHTYGKISTNNKTIIKSRLKRANYDNVDFETISGVINDDGNVVGTMVHGILDNNPQIVNNIFKFLDSDEEDKINIFNRNKLFKEKINQEIAIDSGIVIKKDLDFINTISSKKNNVNIANKANITNNFNINNNSNLTGDSIIANSFNFDKNLNSNYNAPLALFIGSTSSDSGKTFITTGIAGALRKRGLNVGILKIGSDIRDIVPGLYLTNGLMENYASIKLGNLGWVDIENVLNSLKSSSYDIVLIEGAMSVLIGLLKDIMPYSGVEIAISSNIPLLLVSSVNKSGIESSAVDITNHINFLKKMGLKVNGAILNRIYDFNIFKKVLPYIKNHSNLENVFGLGKANLPIRGGTPEVEIKLEDFAISAHNQVEKDLDIELIAKMAEVVEFNRFLSSEEINNFFK</sequence>
<dbReference type="PROSITE" id="PS51273">
    <property type="entry name" value="GATASE_TYPE_1"/>
    <property type="match status" value="1"/>
</dbReference>
<dbReference type="PATRIC" id="fig|49547.3.peg.835"/>
<dbReference type="GO" id="GO:0004642">
    <property type="term" value="F:phosphoribosylformylglycinamidine synthase activity"/>
    <property type="evidence" value="ECO:0007669"/>
    <property type="project" value="UniProtKB-EC"/>
</dbReference>
<feature type="domain" description="CobB/CobQ-like glutamine amidotransferase" evidence="9">
    <location>
        <begin position="36"/>
        <end position="196"/>
    </location>
</feature>
<evidence type="ECO:0000256" key="4">
    <source>
        <dbReference type="ARBA" id="ARBA00022741"/>
    </source>
</evidence>
<dbReference type="PANTHER" id="PTHR43873">
    <property type="entry name" value="COBYRINATE A,C-DIAMIDE SYNTHASE"/>
    <property type="match status" value="1"/>
</dbReference>
<evidence type="ECO:0000256" key="5">
    <source>
        <dbReference type="ARBA" id="ARBA00022840"/>
    </source>
</evidence>
<evidence type="ECO:0000259" key="8">
    <source>
        <dbReference type="Pfam" id="PF01656"/>
    </source>
</evidence>
<organism evidence="10 11">
    <name type="scientific">Methanobrevibacter curvatus</name>
    <dbReference type="NCBI Taxonomy" id="49547"/>
    <lineage>
        <taxon>Archaea</taxon>
        <taxon>Methanobacteriati</taxon>
        <taxon>Methanobacteriota</taxon>
        <taxon>Methanomada group</taxon>
        <taxon>Methanobacteria</taxon>
        <taxon>Methanobacteriales</taxon>
        <taxon>Methanobacteriaceae</taxon>
        <taxon>Methanobrevibacter</taxon>
    </lineage>
</organism>
<dbReference type="NCBIfam" id="NF004921">
    <property type="entry name" value="PRK06278.1"/>
    <property type="match status" value="1"/>
</dbReference>
<evidence type="ECO:0000256" key="6">
    <source>
        <dbReference type="ARBA" id="ARBA00022842"/>
    </source>
</evidence>
<feature type="domain" description="CobQ/CobB/MinD/ParA nucleotide binding" evidence="8">
    <location>
        <begin position="304"/>
        <end position="473"/>
    </location>
</feature>
<keyword evidence="11" id="KW-1185">Reference proteome</keyword>
<dbReference type="SUPFAM" id="SSF52540">
    <property type="entry name" value="P-loop containing nucleoside triphosphate hydrolases"/>
    <property type="match status" value="1"/>
</dbReference>
<comment type="cofactor">
    <cofactor evidence="1">
        <name>Mg(2+)</name>
        <dbReference type="ChEBI" id="CHEBI:18420"/>
    </cofactor>
</comment>
<dbReference type="Gene3D" id="3.40.50.880">
    <property type="match status" value="1"/>
</dbReference>
<dbReference type="Proteomes" id="UP000077245">
    <property type="component" value="Unassembled WGS sequence"/>
</dbReference>
<accession>A0A166BAH5</accession>
<keyword evidence="4" id="KW-0547">Nucleotide-binding</keyword>